<name>A0A0R2PDT2_9ACTN</name>
<comment type="similarity">
    <text evidence="1">Belongs to the Gfo/Idh/MocA family.</text>
</comment>
<dbReference type="PANTHER" id="PTHR42840:SF3">
    <property type="entry name" value="BINDING ROSSMANN FOLD OXIDOREDUCTASE, PUTATIVE (AFU_ORTHOLOGUE AFUA_2G10240)-RELATED"/>
    <property type="match status" value="1"/>
</dbReference>
<dbReference type="Gene3D" id="3.40.50.720">
    <property type="entry name" value="NAD(P)-binding Rossmann-like Domain"/>
    <property type="match status" value="1"/>
</dbReference>
<dbReference type="InterPro" id="IPR055170">
    <property type="entry name" value="GFO_IDH_MocA-like_dom"/>
</dbReference>
<dbReference type="Gene3D" id="3.30.360.10">
    <property type="entry name" value="Dihydrodipicolinate Reductase, domain 2"/>
    <property type="match status" value="1"/>
</dbReference>
<dbReference type="GO" id="GO:0016491">
    <property type="term" value="F:oxidoreductase activity"/>
    <property type="evidence" value="ECO:0007669"/>
    <property type="project" value="UniProtKB-KW"/>
</dbReference>
<proteinExistence type="inferred from homology"/>
<evidence type="ECO:0000256" key="2">
    <source>
        <dbReference type="ARBA" id="ARBA00023002"/>
    </source>
</evidence>
<protein>
    <submittedName>
        <fullName evidence="5">Oxidoreductase</fullName>
    </submittedName>
</protein>
<dbReference type="SUPFAM" id="SSF51735">
    <property type="entry name" value="NAD(P)-binding Rossmann-fold domains"/>
    <property type="match status" value="1"/>
</dbReference>
<evidence type="ECO:0000313" key="5">
    <source>
        <dbReference type="EMBL" id="KRO35170.1"/>
    </source>
</evidence>
<evidence type="ECO:0000259" key="3">
    <source>
        <dbReference type="Pfam" id="PF01408"/>
    </source>
</evidence>
<keyword evidence="2" id="KW-0560">Oxidoreductase</keyword>
<dbReference type="AlphaFoldDB" id="A0A0R2PDT2"/>
<evidence type="ECO:0000259" key="4">
    <source>
        <dbReference type="Pfam" id="PF22725"/>
    </source>
</evidence>
<dbReference type="EMBL" id="LIAM01000164">
    <property type="protein sequence ID" value="KRO35170.1"/>
    <property type="molecule type" value="Genomic_DNA"/>
</dbReference>
<evidence type="ECO:0000256" key="1">
    <source>
        <dbReference type="ARBA" id="ARBA00010928"/>
    </source>
</evidence>
<reference evidence="5 6" key="1">
    <citation type="submission" date="2015-10" db="EMBL/GenBank/DDBJ databases">
        <title>Metagenome-Assembled Genomes uncover a global brackish microbiome.</title>
        <authorList>
            <person name="Hugerth L.W."/>
            <person name="Larsson J."/>
            <person name="Alneberg J."/>
            <person name="Lindh M.V."/>
            <person name="Legrand C."/>
            <person name="Pinhassi J."/>
            <person name="Andersson A.F."/>
        </authorList>
    </citation>
    <scope>NUCLEOTIDE SEQUENCE [LARGE SCALE GENOMIC DNA]</scope>
    <source>
        <strain evidence="5">BACL15 MAG-120619-bin91</strain>
    </source>
</reference>
<evidence type="ECO:0000313" key="6">
    <source>
        <dbReference type="Proteomes" id="UP000053274"/>
    </source>
</evidence>
<dbReference type="InterPro" id="IPR000683">
    <property type="entry name" value="Gfo/Idh/MocA-like_OxRdtase_N"/>
</dbReference>
<dbReference type="Proteomes" id="UP000053274">
    <property type="component" value="Unassembled WGS sequence"/>
</dbReference>
<dbReference type="GO" id="GO:0000166">
    <property type="term" value="F:nucleotide binding"/>
    <property type="evidence" value="ECO:0007669"/>
    <property type="project" value="InterPro"/>
</dbReference>
<feature type="domain" description="Gfo/Idh/MocA-like oxidoreductase N-terminal" evidence="3">
    <location>
        <begin position="5"/>
        <end position="118"/>
    </location>
</feature>
<sequence length="401" mass="44541">MQSRRITMLGTGLIADFYTMTLHGQRNRDFVSVVYSRSQERGNAFAKRWNIANATTSLEEAINHPDTDVVIVALPNHMHEEAITLAAKAGKAILCTKPLARNAEEAKRILDTVEKAGVFAGYLEDLCYTPKTLKAVKSVQSGAVGDVLWVRSRETHPGPHSAWFWDDKQAGGGCIIDLGCHCIEIIRNFVGKGNRPVEVLCWKDTLVHPINAEDNAIALIKFESGAIGQFEVSWTFRGGMDLRDEVAGTHGTIWMNHFLRTGFEMFTAAEGNSYVAEKSETSTGWLFPVGDEVAELGYVDMFTDMFNAMESNTKPMESFYDGYVVNAIMDACFKSVEKHGWVPVELDWRGGTTPRISNTPTMFEGLVVIKQETLPDGRVKMILKDPKTNEFSDRVVATVNS</sequence>
<dbReference type="SUPFAM" id="SSF55347">
    <property type="entry name" value="Glyceraldehyde-3-phosphate dehydrogenase-like, C-terminal domain"/>
    <property type="match status" value="1"/>
</dbReference>
<dbReference type="Pfam" id="PF22725">
    <property type="entry name" value="GFO_IDH_MocA_C3"/>
    <property type="match status" value="1"/>
</dbReference>
<accession>A0A0R2PDT2</accession>
<dbReference type="Pfam" id="PF01408">
    <property type="entry name" value="GFO_IDH_MocA"/>
    <property type="match status" value="1"/>
</dbReference>
<dbReference type="GO" id="GO:0006740">
    <property type="term" value="P:NADPH regeneration"/>
    <property type="evidence" value="ECO:0007669"/>
    <property type="project" value="TreeGrafter"/>
</dbReference>
<feature type="domain" description="GFO/IDH/MocA-like oxidoreductase" evidence="4">
    <location>
        <begin position="134"/>
        <end position="253"/>
    </location>
</feature>
<organism evidence="5 6">
    <name type="scientific">Actinobacteria bacterium BACL15 MAG-120619-bin91</name>
    <dbReference type="NCBI Taxonomy" id="1655562"/>
    <lineage>
        <taxon>Bacteria</taxon>
        <taxon>Bacillati</taxon>
        <taxon>Actinomycetota</taxon>
        <taxon>Actinomycetes</taxon>
        <taxon>Actinomycetes incertae sedis</taxon>
        <taxon>ac1 cluster</taxon>
    </lineage>
</organism>
<gene>
    <name evidence="5" type="ORF">ABR54_04535</name>
</gene>
<comment type="caution">
    <text evidence="5">The sequence shown here is derived from an EMBL/GenBank/DDBJ whole genome shotgun (WGS) entry which is preliminary data.</text>
</comment>
<dbReference type="InterPro" id="IPR036291">
    <property type="entry name" value="NAD(P)-bd_dom_sf"/>
</dbReference>
<dbReference type="PANTHER" id="PTHR42840">
    <property type="entry name" value="NAD(P)-BINDING ROSSMANN-FOLD SUPERFAMILY PROTEIN-RELATED"/>
    <property type="match status" value="1"/>
</dbReference>
<dbReference type="GO" id="GO:0005737">
    <property type="term" value="C:cytoplasm"/>
    <property type="evidence" value="ECO:0007669"/>
    <property type="project" value="TreeGrafter"/>
</dbReference>